<dbReference type="InterPro" id="IPR009846">
    <property type="entry name" value="SF3b5/RDS3-10"/>
</dbReference>
<evidence type="ECO:0000313" key="1">
    <source>
        <dbReference type="EMBL" id="CCK72018.1"/>
    </source>
</evidence>
<organism evidence="1 2">
    <name type="scientific">Huiozyma naganishii (strain ATCC MYA-139 / BCRC 22969 / CBS 8797 / KCTC 17520 / NBRC 10181 / NCYC 3082 / Yp74L-3)</name>
    <name type="common">Yeast</name>
    <name type="synonym">Kazachstania naganishii</name>
    <dbReference type="NCBI Taxonomy" id="1071383"/>
    <lineage>
        <taxon>Eukaryota</taxon>
        <taxon>Fungi</taxon>
        <taxon>Dikarya</taxon>
        <taxon>Ascomycota</taxon>
        <taxon>Saccharomycotina</taxon>
        <taxon>Saccharomycetes</taxon>
        <taxon>Saccharomycetales</taxon>
        <taxon>Saccharomycetaceae</taxon>
        <taxon>Huiozyma</taxon>
    </lineage>
</organism>
<dbReference type="PANTHER" id="PTHR20978:SF0">
    <property type="entry name" value="SPLICING FACTOR 3B SUBUNIT 5"/>
    <property type="match status" value="1"/>
</dbReference>
<dbReference type="GO" id="GO:0005684">
    <property type="term" value="C:U2-type spliceosomal complex"/>
    <property type="evidence" value="ECO:0007669"/>
    <property type="project" value="EnsemblFungi"/>
</dbReference>
<dbReference type="EMBL" id="HE978322">
    <property type="protein sequence ID" value="CCK72018.1"/>
    <property type="molecule type" value="Genomic_DNA"/>
</dbReference>
<dbReference type="OMA" id="NTTIEEW"/>
<gene>
    <name evidence="1" type="primary">KNAG0I02320</name>
    <name evidence="1" type="ordered locus">KNAG_0I02320</name>
</gene>
<reference evidence="1 2" key="1">
    <citation type="journal article" date="2011" name="Proc. Natl. Acad. Sci. U.S.A.">
        <title>Evolutionary erosion of yeast sex chromosomes by mating-type switching accidents.</title>
        <authorList>
            <person name="Gordon J.L."/>
            <person name="Armisen D."/>
            <person name="Proux-Wera E."/>
            <person name="Oheigeartaigh S.S."/>
            <person name="Byrne K.P."/>
            <person name="Wolfe K.H."/>
        </authorList>
    </citation>
    <scope>NUCLEOTIDE SEQUENCE [LARGE SCALE GENOMIC DNA]</scope>
    <source>
        <strain evidence="2">ATCC MYA-139 / BCRC 22969 / CBS 8797 / CCRC 22969 / KCTC 17520 / NBRC 10181 / NCYC 3082</strain>
    </source>
</reference>
<dbReference type="AlphaFoldDB" id="J7RQG8"/>
<dbReference type="Pfam" id="PF07189">
    <property type="entry name" value="SF3b10"/>
    <property type="match status" value="1"/>
</dbReference>
<dbReference type="Proteomes" id="UP000006310">
    <property type="component" value="Chromosome 9"/>
</dbReference>
<dbReference type="OrthoDB" id="274726at2759"/>
<dbReference type="KEGG" id="kng:KNAG_0I02320"/>
<dbReference type="GeneID" id="34527761"/>
<name>J7RQG8_HUIN7</name>
<reference evidence="2" key="2">
    <citation type="submission" date="2012-08" db="EMBL/GenBank/DDBJ databases">
        <title>Genome sequence of Kazachstania naganishii.</title>
        <authorList>
            <person name="Gordon J.L."/>
            <person name="Armisen D."/>
            <person name="Proux-Wera E."/>
            <person name="OhEigeartaigh S.S."/>
            <person name="Byrne K.P."/>
            <person name="Wolfe K.H."/>
        </authorList>
    </citation>
    <scope>NUCLEOTIDE SEQUENCE [LARGE SCALE GENOMIC DNA]</scope>
    <source>
        <strain evidence="2">ATCC MYA-139 / BCRC 22969 / CBS 8797 / CCRC 22969 / KCTC 17520 / NBRC 10181 / NCYC 3082</strain>
    </source>
</reference>
<dbReference type="STRING" id="1071383.J7RQG8"/>
<dbReference type="GO" id="GO:0000245">
    <property type="term" value="P:spliceosomal complex assembly"/>
    <property type="evidence" value="ECO:0007669"/>
    <property type="project" value="EnsemblFungi"/>
</dbReference>
<dbReference type="RefSeq" id="XP_022466263.1">
    <property type="nucleotide sequence ID" value="XM_022609915.1"/>
</dbReference>
<evidence type="ECO:0000313" key="2">
    <source>
        <dbReference type="Proteomes" id="UP000006310"/>
    </source>
</evidence>
<dbReference type="eggNOG" id="KOG3485">
    <property type="taxonomic scope" value="Eukaryota"/>
</dbReference>
<evidence type="ECO:0008006" key="3">
    <source>
        <dbReference type="Google" id="ProtNLM"/>
    </source>
</evidence>
<dbReference type="GO" id="GO:0005686">
    <property type="term" value="C:U2 snRNP"/>
    <property type="evidence" value="ECO:0007669"/>
    <property type="project" value="EnsemblFungi"/>
</dbReference>
<accession>J7RQG8</accession>
<dbReference type="GO" id="GO:0071011">
    <property type="term" value="C:precatalytic spliceosome"/>
    <property type="evidence" value="ECO:0007669"/>
    <property type="project" value="TreeGrafter"/>
</dbReference>
<protein>
    <recommendedName>
        <fullName evidence="3">Splicing factor subunit</fullName>
    </recommendedName>
</protein>
<dbReference type="PANTHER" id="PTHR20978">
    <property type="entry name" value="SPLICING FACTOR 3B SUBUNIT 5"/>
    <property type="match status" value="1"/>
</dbReference>
<proteinExistence type="predicted"/>
<dbReference type="HOGENOM" id="CLU_138804_4_1_1"/>
<keyword evidence="2" id="KW-1185">Reference proteome</keyword>
<sequence length="81" mass="9494">MSDKQRQRILYNTLKQKYEGLGNENTTREEWLTQVVRDSCASIVLHSGLLEYQSLGPDSQSKHRERLRLLHKMADPEIKPQ</sequence>